<dbReference type="EC" id="3.1.26.4" evidence="2"/>
<evidence type="ECO:0000259" key="6">
    <source>
        <dbReference type="PROSITE" id="PS50878"/>
    </source>
</evidence>
<dbReference type="GO" id="GO:0006259">
    <property type="term" value="P:DNA metabolic process"/>
    <property type="evidence" value="ECO:0007669"/>
    <property type="project" value="UniProtKB-ARBA"/>
</dbReference>
<dbReference type="GO" id="GO:0003677">
    <property type="term" value="F:DNA binding"/>
    <property type="evidence" value="ECO:0007669"/>
    <property type="project" value="UniProtKB-KW"/>
</dbReference>
<evidence type="ECO:0000256" key="3">
    <source>
        <dbReference type="ARBA" id="ARBA00023125"/>
    </source>
</evidence>
<feature type="region of interest" description="Disordered" evidence="5">
    <location>
        <begin position="351"/>
        <end position="374"/>
    </location>
</feature>
<proteinExistence type="inferred from homology"/>
<dbReference type="InterPro" id="IPR041588">
    <property type="entry name" value="Integrase_H2C2"/>
</dbReference>
<dbReference type="InterPro" id="IPR043502">
    <property type="entry name" value="DNA/RNA_pol_sf"/>
</dbReference>
<feature type="domain" description="Integrase catalytic" evidence="7">
    <location>
        <begin position="815"/>
        <end position="893"/>
    </location>
</feature>
<dbReference type="InterPro" id="IPR050951">
    <property type="entry name" value="Retrovirus_Pol_polyprotein"/>
</dbReference>
<gene>
    <name evidence="8" type="ORF">M9458_054171</name>
</gene>
<dbReference type="SUPFAM" id="SSF47823">
    <property type="entry name" value="lambda integrase-like, N-terminal domain"/>
    <property type="match status" value="1"/>
</dbReference>
<dbReference type="InterPro" id="IPR036397">
    <property type="entry name" value="RNaseH_sf"/>
</dbReference>
<evidence type="ECO:0000313" key="9">
    <source>
        <dbReference type="Proteomes" id="UP001529510"/>
    </source>
</evidence>
<dbReference type="InterPro" id="IPR043128">
    <property type="entry name" value="Rev_trsase/Diguanyl_cyclase"/>
</dbReference>
<dbReference type="SUPFAM" id="SSF53098">
    <property type="entry name" value="Ribonuclease H-like"/>
    <property type="match status" value="1"/>
</dbReference>
<evidence type="ECO:0000256" key="4">
    <source>
        <dbReference type="ARBA" id="ARBA00039658"/>
    </source>
</evidence>
<dbReference type="CDD" id="cd03714">
    <property type="entry name" value="RT_DIRS1"/>
    <property type="match status" value="1"/>
</dbReference>
<feature type="region of interest" description="Disordered" evidence="5">
    <location>
        <begin position="632"/>
        <end position="652"/>
    </location>
</feature>
<keyword evidence="9" id="KW-1185">Reference proteome</keyword>
<protein>
    <recommendedName>
        <fullName evidence="4">Gypsy retrotransposon integrase-like protein 1</fullName>
        <ecNumber evidence="2">3.1.26.4</ecNumber>
    </recommendedName>
</protein>
<evidence type="ECO:0000256" key="2">
    <source>
        <dbReference type="ARBA" id="ARBA00012180"/>
    </source>
</evidence>
<dbReference type="Gene3D" id="1.10.340.70">
    <property type="match status" value="1"/>
</dbReference>
<comment type="similarity">
    <text evidence="1">Belongs to the beta type-B retroviral polymerase family. HERV class-II K(HML-2) pol subfamily.</text>
</comment>
<dbReference type="SUPFAM" id="SSF56672">
    <property type="entry name" value="DNA/RNA polymerases"/>
    <property type="match status" value="1"/>
</dbReference>
<dbReference type="InterPro" id="IPR010998">
    <property type="entry name" value="Integrase_recombinase_N"/>
</dbReference>
<reference evidence="8 9" key="1">
    <citation type="submission" date="2024-05" db="EMBL/GenBank/DDBJ databases">
        <title>Genome sequencing and assembly of Indian major carp, Cirrhinus mrigala (Hamilton, 1822).</title>
        <authorList>
            <person name="Mohindra V."/>
            <person name="Chowdhury L.M."/>
            <person name="Lal K."/>
            <person name="Jena J.K."/>
        </authorList>
    </citation>
    <scope>NUCLEOTIDE SEQUENCE [LARGE SCALE GENOMIC DNA]</scope>
    <source>
        <strain evidence="8">CM1030</strain>
        <tissue evidence="8">Blood</tissue>
    </source>
</reference>
<dbReference type="Pfam" id="PF17921">
    <property type="entry name" value="Integrase_H2C2"/>
    <property type="match status" value="1"/>
</dbReference>
<organism evidence="8 9">
    <name type="scientific">Cirrhinus mrigala</name>
    <name type="common">Mrigala</name>
    <dbReference type="NCBI Taxonomy" id="683832"/>
    <lineage>
        <taxon>Eukaryota</taxon>
        <taxon>Metazoa</taxon>
        <taxon>Chordata</taxon>
        <taxon>Craniata</taxon>
        <taxon>Vertebrata</taxon>
        <taxon>Euteleostomi</taxon>
        <taxon>Actinopterygii</taxon>
        <taxon>Neopterygii</taxon>
        <taxon>Teleostei</taxon>
        <taxon>Ostariophysi</taxon>
        <taxon>Cypriniformes</taxon>
        <taxon>Cyprinidae</taxon>
        <taxon>Labeoninae</taxon>
        <taxon>Labeonini</taxon>
        <taxon>Cirrhinus</taxon>
    </lineage>
</organism>
<evidence type="ECO:0000256" key="5">
    <source>
        <dbReference type="SAM" id="MobiDB-lite"/>
    </source>
</evidence>
<accession>A0ABD0MKB2</accession>
<dbReference type="Gene3D" id="3.30.70.270">
    <property type="match status" value="1"/>
</dbReference>
<dbReference type="Pfam" id="PF00078">
    <property type="entry name" value="RVT_1"/>
    <property type="match status" value="1"/>
</dbReference>
<evidence type="ECO:0000256" key="1">
    <source>
        <dbReference type="ARBA" id="ARBA00010879"/>
    </source>
</evidence>
<dbReference type="Gene3D" id="1.10.150.130">
    <property type="match status" value="1"/>
</dbReference>
<feature type="compositionally biased region" description="Low complexity" evidence="5">
    <location>
        <begin position="398"/>
        <end position="409"/>
    </location>
</feature>
<dbReference type="InterPro" id="IPR000477">
    <property type="entry name" value="RT_dom"/>
</dbReference>
<dbReference type="PROSITE" id="PS50878">
    <property type="entry name" value="RT_POL"/>
    <property type="match status" value="1"/>
</dbReference>
<dbReference type="Gene3D" id="3.30.420.10">
    <property type="entry name" value="Ribonuclease H-like superfamily/Ribonuclease H"/>
    <property type="match status" value="1"/>
</dbReference>
<evidence type="ECO:0000313" key="8">
    <source>
        <dbReference type="EMBL" id="KAL0150578.1"/>
    </source>
</evidence>
<dbReference type="InterPro" id="IPR001584">
    <property type="entry name" value="Integrase_cat-core"/>
</dbReference>
<dbReference type="PANTHER" id="PTHR37984:SF5">
    <property type="entry name" value="PROTEIN NYNRIN-LIKE"/>
    <property type="match status" value="1"/>
</dbReference>
<feature type="region of interest" description="Disordered" evidence="5">
    <location>
        <begin position="398"/>
        <end position="436"/>
    </location>
</feature>
<dbReference type="PANTHER" id="PTHR37984">
    <property type="entry name" value="PROTEIN CBG26694"/>
    <property type="match status" value="1"/>
</dbReference>
<name>A0ABD0MKB2_CIRMR</name>
<dbReference type="Proteomes" id="UP001529510">
    <property type="component" value="Unassembled WGS sequence"/>
</dbReference>
<dbReference type="GO" id="GO:0004523">
    <property type="term" value="F:RNA-DNA hybrid ribonuclease activity"/>
    <property type="evidence" value="ECO:0007669"/>
    <property type="project" value="UniProtKB-EC"/>
</dbReference>
<keyword evidence="3" id="KW-0238">DNA-binding</keyword>
<dbReference type="FunFam" id="1.10.340.70:FF:000001">
    <property type="entry name" value="Retrovirus-related Pol polyprotein from transposon gypsy-like Protein"/>
    <property type="match status" value="1"/>
</dbReference>
<dbReference type="AlphaFoldDB" id="A0ABD0MKB2"/>
<feature type="compositionally biased region" description="Pro residues" evidence="5">
    <location>
        <begin position="420"/>
        <end position="430"/>
    </location>
</feature>
<dbReference type="InterPro" id="IPR012337">
    <property type="entry name" value="RNaseH-like_sf"/>
</dbReference>
<dbReference type="EMBL" id="JAMKFB020000292">
    <property type="protein sequence ID" value="KAL0150578.1"/>
    <property type="molecule type" value="Genomic_DNA"/>
</dbReference>
<comment type="caution">
    <text evidence="8">The sequence shown here is derived from an EMBL/GenBank/DDBJ whole genome shotgun (WGS) entry which is preliminary data.</text>
</comment>
<dbReference type="PROSITE" id="PS50994">
    <property type="entry name" value="INTEGRASE"/>
    <property type="match status" value="1"/>
</dbReference>
<evidence type="ECO:0000259" key="7">
    <source>
        <dbReference type="PROSITE" id="PS50994"/>
    </source>
</evidence>
<sequence>MPLSSLRLRAAFFTKKPWLTSTASRSGPSTSRYEAAAMCVEGEQGEMSDVLTGTSPQTVRPAGSSVEFSDDFDNLSQYGLDLLFEAPAEEKGVSAASEGGREPSEADVSSELAALVAESQLVVDAEMATALQRAAKEFGARMLRFFGSRLVCGNRPEGCVRSCLDFSKTQAVPTVCLRRSGLSVQGSSLRPLPVARVFTKVVEAALGPLREAGIHILNYLDDWLILAHLRDLVCTHRDMVLNHLARLGLRVNWEKSKLSPAQSISFLGVELDLVSMSARLSPERAQSLLRLLWGRVEAPPPVSPADLESVRPGTSRSLCLTGIHPLPVVVRTNQGPPRYRCTGTQLAEGPTQVCVSPSEPHCANSVQSQGGQRTGSLGGLVLAQQNLVLGPCAPSISSSLAHSSEEGPSFSGGGHSLAPAPRPLEPPPLVPGHDQEDFRDLSRSVVNTLSQVRAPSTRPMYDLKWCIFVNWCSSRGKDPRRCGIESVLSFLQGRLDKHLSASTLKVRVAAISANHDLVEGRSVGKHDLVIRILRGILIPSWDLTLVFQALQQDPFEPLHRFPDVNPGHLLHHLALLDVAGFSGGTRYKNPLQGSEVGRTDTLKYIYTTCDESAASPLTISFTPSVIAALHQAPDGSGRVGGGGAPKHPGDRSLPRACTLVSSWVQEGVKRVPAPQDELPDPAGPDEDRTPVIWEEQHKDPAITNILQALATNDSTLKDQFEVIEDTLYHKTHRLNNQVHYRVCIPVSLVPSILQHYHSSSWCGHVGIYKTYKHIHDAAFWAGMWADIKQHVKSCIKCQTLKGESQKPVGTLQQTVTTRPNEMLDVDIMGPLPRSTQQNEYLLVFIDYYFRWVEFFPLRNANAQSIALLLRKEILTRWGVSHKNCVKSGASNQN</sequence>
<feature type="domain" description="Reverse transcriptase" evidence="6">
    <location>
        <begin position="1"/>
        <end position="271"/>
    </location>
</feature>